<dbReference type="AlphaFoldDB" id="A0A5K7ZV01"/>
<evidence type="ECO:0000313" key="2">
    <source>
        <dbReference type="Proteomes" id="UP000425960"/>
    </source>
</evidence>
<protein>
    <submittedName>
        <fullName evidence="1">Uncharacterized protein</fullName>
    </submittedName>
</protein>
<name>A0A5K7ZV01_9BACT</name>
<dbReference type="EMBL" id="AP021876">
    <property type="protein sequence ID" value="BBO84004.1"/>
    <property type="molecule type" value="Genomic_DNA"/>
</dbReference>
<organism evidence="1 2">
    <name type="scientific">Desulfosarcina ovata subsp. sediminis</name>
    <dbReference type="NCBI Taxonomy" id="885957"/>
    <lineage>
        <taxon>Bacteria</taxon>
        <taxon>Pseudomonadati</taxon>
        <taxon>Thermodesulfobacteriota</taxon>
        <taxon>Desulfobacteria</taxon>
        <taxon>Desulfobacterales</taxon>
        <taxon>Desulfosarcinaceae</taxon>
        <taxon>Desulfosarcina</taxon>
    </lineage>
</organism>
<dbReference type="Proteomes" id="UP000425960">
    <property type="component" value="Chromosome"/>
</dbReference>
<gene>
    <name evidence="1" type="ORF">DSCO28_45700</name>
</gene>
<proteinExistence type="predicted"/>
<reference evidence="1 2" key="1">
    <citation type="submission" date="2019-11" db="EMBL/GenBank/DDBJ databases">
        <title>Comparative genomics of hydrocarbon-degrading Desulfosarcina strains.</title>
        <authorList>
            <person name="Watanabe M."/>
            <person name="Kojima H."/>
            <person name="Fukui M."/>
        </authorList>
    </citation>
    <scope>NUCLEOTIDE SEQUENCE [LARGE SCALE GENOMIC DNA]</scope>
    <source>
        <strain evidence="1 2">28bB2T</strain>
    </source>
</reference>
<dbReference type="KEGG" id="dov:DSCO28_45700"/>
<accession>A0A5K7ZV01</accession>
<evidence type="ECO:0000313" key="1">
    <source>
        <dbReference type="EMBL" id="BBO84004.1"/>
    </source>
</evidence>
<sequence>MDLEKECQANLEEELSIEGVQEEERDLRFKKIIRPFFVIWHV</sequence>